<dbReference type="AlphaFoldDB" id="A0A238VT05"/>
<proteinExistence type="predicted"/>
<reference evidence="3" key="1">
    <citation type="submission" date="2017-06" db="EMBL/GenBank/DDBJ databases">
        <authorList>
            <person name="Varghese N."/>
            <person name="Submissions S."/>
        </authorList>
    </citation>
    <scope>NUCLEOTIDE SEQUENCE [LARGE SCALE GENOMIC DNA]</scope>
    <source>
        <strain evidence="3">DSM 27993</strain>
    </source>
</reference>
<evidence type="ECO:0000313" key="2">
    <source>
        <dbReference type="EMBL" id="SNR37311.1"/>
    </source>
</evidence>
<feature type="coiled-coil region" evidence="1">
    <location>
        <begin position="160"/>
        <end position="187"/>
    </location>
</feature>
<dbReference type="SUPFAM" id="SSF49464">
    <property type="entry name" value="Carboxypeptidase regulatory domain-like"/>
    <property type="match status" value="1"/>
</dbReference>
<dbReference type="EMBL" id="FZNX01000001">
    <property type="protein sequence ID" value="SNR37311.1"/>
    <property type="molecule type" value="Genomic_DNA"/>
</dbReference>
<gene>
    <name evidence="2" type="ORF">SAMN04488111_0986</name>
</gene>
<keyword evidence="3" id="KW-1185">Reference proteome</keyword>
<evidence type="ECO:0000256" key="1">
    <source>
        <dbReference type="SAM" id="Coils"/>
    </source>
</evidence>
<evidence type="ECO:0000313" key="3">
    <source>
        <dbReference type="Proteomes" id="UP000198412"/>
    </source>
</evidence>
<organism evidence="2 3">
    <name type="scientific">Lutibacter flavus</name>
    <dbReference type="NCBI Taxonomy" id="691689"/>
    <lineage>
        <taxon>Bacteria</taxon>
        <taxon>Pseudomonadati</taxon>
        <taxon>Bacteroidota</taxon>
        <taxon>Flavobacteriia</taxon>
        <taxon>Flavobacteriales</taxon>
        <taxon>Flavobacteriaceae</taxon>
        <taxon>Lutibacter</taxon>
    </lineage>
</organism>
<accession>A0A238VT05</accession>
<protein>
    <recommendedName>
        <fullName evidence="4">CarboxypepD_reg-like domain-containing protein</fullName>
    </recommendedName>
</protein>
<name>A0A238VT05_9FLAO</name>
<evidence type="ECO:0008006" key="4">
    <source>
        <dbReference type="Google" id="ProtNLM"/>
    </source>
</evidence>
<sequence>MKLKTNSLLFIQIFLMLFCLKIAAQENRVELTGIIKQDSILLNDINIINKATNIGVASDIDGMFTIKAKEGDSILISSIIHKNRTIKISKAHINSKLIIVYLESEFNELNEIFLTQKFRLELGDVSIDKRAILDYKEGPKNKPPNVDKYKETNGIGLVSIFNLLTKKARLKRKNRKLENEKIKMLKDEFPNKIINSYGTPFFTNILGIPKDEIYLFLDFCQEKGLLELIEVNDFRIKDFLIKQVVIFNEIKN</sequence>
<dbReference type="InterPro" id="IPR008969">
    <property type="entry name" value="CarboxyPept-like_regulatory"/>
</dbReference>
<dbReference type="Proteomes" id="UP000198412">
    <property type="component" value="Unassembled WGS sequence"/>
</dbReference>
<keyword evidence="1" id="KW-0175">Coiled coil</keyword>